<gene>
    <name evidence="2" type="ORF">IC006_0196</name>
    <name evidence="3" type="ORF">IC007_0177</name>
</gene>
<proteinExistence type="predicted"/>
<dbReference type="CDD" id="cd14014">
    <property type="entry name" value="STKc_PknB_like"/>
    <property type="match status" value="1"/>
</dbReference>
<reference evidence="3 4" key="2">
    <citation type="journal article" date="2020" name="Int. J. Syst. Evol. Microbiol.">
        <title>Sulfuracidifex tepidarius gen. nov., sp. nov. and transfer of Sulfolobus metallicus Huber and Stetter 1992 to the genus Sulfuracidifex as Sulfuracidifex metallicus comb. nov.</title>
        <authorList>
            <person name="Itoh T."/>
            <person name="Miura T."/>
            <person name="Sakai H.D."/>
            <person name="Kato S."/>
            <person name="Ohkuma M."/>
            <person name="Takashina T."/>
        </authorList>
    </citation>
    <scope>NUCLEOTIDE SEQUENCE</scope>
    <source>
        <strain evidence="2 4">IC-006</strain>
        <strain evidence="3">IC-007</strain>
    </source>
</reference>
<dbReference type="GeneID" id="41716687"/>
<dbReference type="PANTHER" id="PTHR44167:SF24">
    <property type="entry name" value="SERINE_THREONINE-PROTEIN KINASE CHK2"/>
    <property type="match status" value="1"/>
</dbReference>
<accession>A0A510DZJ4</accession>
<dbReference type="PANTHER" id="PTHR44167">
    <property type="entry name" value="OVARIAN-SPECIFIC SERINE/THREONINE-PROTEIN KINASE LOK-RELATED"/>
    <property type="match status" value="1"/>
</dbReference>
<dbReference type="OrthoDB" id="41005at2157"/>
<protein>
    <recommendedName>
        <fullName evidence="1">Protein kinase domain-containing protein</fullName>
    </recommendedName>
</protein>
<evidence type="ECO:0000313" key="2">
    <source>
        <dbReference type="EMBL" id="BBG22912.1"/>
    </source>
</evidence>
<dbReference type="InterPro" id="IPR008271">
    <property type="entry name" value="Ser/Thr_kinase_AS"/>
</dbReference>
<keyword evidence="4" id="KW-1185">Reference proteome</keyword>
<organism evidence="3 5">
    <name type="scientific">Sulfuracidifex tepidarius</name>
    <dbReference type="NCBI Taxonomy" id="1294262"/>
    <lineage>
        <taxon>Archaea</taxon>
        <taxon>Thermoproteota</taxon>
        <taxon>Thermoprotei</taxon>
        <taxon>Sulfolobales</taxon>
        <taxon>Sulfolobaceae</taxon>
        <taxon>Sulfuracidifex</taxon>
    </lineage>
</organism>
<dbReference type="InterPro" id="IPR011009">
    <property type="entry name" value="Kinase-like_dom_sf"/>
</dbReference>
<dbReference type="Proteomes" id="UP000325030">
    <property type="component" value="Chromosome"/>
</dbReference>
<evidence type="ECO:0000259" key="1">
    <source>
        <dbReference type="PROSITE" id="PS50011"/>
    </source>
</evidence>
<dbReference type="Gene3D" id="1.10.510.10">
    <property type="entry name" value="Transferase(Phosphotransferase) domain 1"/>
    <property type="match status" value="1"/>
</dbReference>
<evidence type="ECO:0000313" key="3">
    <source>
        <dbReference type="EMBL" id="BBG25672.1"/>
    </source>
</evidence>
<dbReference type="PROSITE" id="PS50011">
    <property type="entry name" value="PROTEIN_KINASE_DOM"/>
    <property type="match status" value="1"/>
</dbReference>
<dbReference type="Proteomes" id="UP000322983">
    <property type="component" value="Chromosome"/>
</dbReference>
<evidence type="ECO:0000313" key="4">
    <source>
        <dbReference type="Proteomes" id="UP000322983"/>
    </source>
</evidence>
<reference evidence="5" key="1">
    <citation type="submission" date="2018-09" db="EMBL/GenBank/DDBJ databases">
        <title>Complete Genome Sequencing of Sulfolobus sp. JCM 16834.</title>
        <authorList>
            <person name="Kato S."/>
            <person name="Itoh T."/>
            <person name="Ohkuma M."/>
        </authorList>
    </citation>
    <scope>NUCLEOTIDE SEQUENCE [LARGE SCALE GENOMIC DNA]</scope>
    <source>
        <strain evidence="5">IC-007</strain>
    </source>
</reference>
<accession>A0A510DRW3</accession>
<dbReference type="EMBL" id="AP018930">
    <property type="protein sequence ID" value="BBG25672.1"/>
    <property type="molecule type" value="Genomic_DNA"/>
</dbReference>
<dbReference type="SMART" id="SM00220">
    <property type="entry name" value="S_TKc"/>
    <property type="match status" value="1"/>
</dbReference>
<feature type="domain" description="Protein kinase" evidence="1">
    <location>
        <begin position="216"/>
        <end position="517"/>
    </location>
</feature>
<evidence type="ECO:0000313" key="5">
    <source>
        <dbReference type="Proteomes" id="UP000325030"/>
    </source>
</evidence>
<dbReference type="KEGG" id="step:IC006_0196"/>
<name>A0A510DZJ4_9CREN</name>
<dbReference type="InterPro" id="IPR000719">
    <property type="entry name" value="Prot_kinase_dom"/>
</dbReference>
<dbReference type="EMBL" id="AP018929">
    <property type="protein sequence ID" value="BBG22912.1"/>
    <property type="molecule type" value="Genomic_DNA"/>
</dbReference>
<dbReference type="PROSITE" id="PS00108">
    <property type="entry name" value="PROTEIN_KINASE_ST"/>
    <property type="match status" value="1"/>
</dbReference>
<dbReference type="RefSeq" id="WP_054846780.1">
    <property type="nucleotide sequence ID" value="NZ_AP018929.1"/>
</dbReference>
<dbReference type="SUPFAM" id="SSF56112">
    <property type="entry name" value="Protein kinase-like (PK-like)"/>
    <property type="match status" value="1"/>
</dbReference>
<dbReference type="STRING" id="1294262.GCA_001316085_02908"/>
<dbReference type="Pfam" id="PF00069">
    <property type="entry name" value="Pkinase"/>
    <property type="match status" value="1"/>
</dbReference>
<dbReference type="AlphaFoldDB" id="A0A510DZJ4"/>
<dbReference type="GO" id="GO:0005524">
    <property type="term" value="F:ATP binding"/>
    <property type="evidence" value="ECO:0007669"/>
    <property type="project" value="InterPro"/>
</dbReference>
<sequence length="521" mass="58864">MNDPESLAEYVYVLVREVARRISLHAQLEEDITGYIMDQFLSKLKPEDRLVAMKHISKVKVDRREVQFRVRSLTARAEREFSELITEPPPIFFVDIIKLIREVDKSVTSIMKLDNVYNSILGKDIYGGVLMTEESIVKFLSSMNVSQQRTDEFLKFIRDSAFSISFTVGRKNFHYFLPFTLTDEGIKTVLFKDGKTHAVGQWDSSLWIGKEIDVLYTVEEIIAKGGNSYVLKARAGSSEVALKVPVITHDPGRTVLITGNTLMDMFREVSAVKVISENNKEYLVEITGVNFSKERILRSIRDPSFYYENPPYIAMEFMQGTLRSLMNEKLMSSRVWEEIVKRAMFSVAKGLSFLHEGGFVHLDIKPSNILISSQPRGGGEDVLYDMKSGKLKVKVGDLGSVTRTGEKVVHATPCYAPGDQVIAGLKGEPSSPYMDVYAFGATFYEMLTGKMLNLGIAEKFNEAITLHDPDVAREVWNQFTPDRIEGEIGSLIMKCVSKDPEKRPKMTDILNEVEAMLDPLP</sequence>
<dbReference type="GO" id="GO:0004674">
    <property type="term" value="F:protein serine/threonine kinase activity"/>
    <property type="evidence" value="ECO:0007669"/>
    <property type="project" value="TreeGrafter"/>
</dbReference>